<feature type="domain" description="DUF3291" evidence="1">
    <location>
        <begin position="6"/>
        <end position="154"/>
    </location>
</feature>
<dbReference type="GeneID" id="97670565"/>
<proteinExistence type="predicted"/>
<dbReference type="AlphaFoldDB" id="A0A0M6ZMB0"/>
<name>A0A0M6ZMB0_9HYPH</name>
<dbReference type="Pfam" id="PF11695">
    <property type="entry name" value="DUF3291"/>
    <property type="match status" value="1"/>
</dbReference>
<protein>
    <recommendedName>
        <fullName evidence="1">DUF3291 domain-containing protein</fullName>
    </recommendedName>
</protein>
<dbReference type="InterPro" id="IPR021708">
    <property type="entry name" value="DUF3291"/>
</dbReference>
<dbReference type="RefSeq" id="WP_055110992.1">
    <property type="nucleotide sequence ID" value="NZ_CANMGD010000001.1"/>
</dbReference>
<evidence type="ECO:0000313" key="3">
    <source>
        <dbReference type="Proteomes" id="UP000049983"/>
    </source>
</evidence>
<keyword evidence="3" id="KW-1185">Reference proteome</keyword>
<reference evidence="3" key="1">
    <citation type="submission" date="2015-07" db="EMBL/GenBank/DDBJ databases">
        <authorList>
            <person name="Rodrigo-Torres Lidia"/>
            <person name="Arahal R.David."/>
        </authorList>
    </citation>
    <scope>NUCLEOTIDE SEQUENCE [LARGE SCALE GENOMIC DNA]</scope>
    <source>
        <strain evidence="3">CECT 5096</strain>
    </source>
</reference>
<evidence type="ECO:0000259" key="1">
    <source>
        <dbReference type="Pfam" id="PF11695"/>
    </source>
</evidence>
<dbReference type="EMBL" id="CXWC01000011">
    <property type="protein sequence ID" value="CTQ72377.1"/>
    <property type="molecule type" value="Genomic_DNA"/>
</dbReference>
<evidence type="ECO:0000313" key="2">
    <source>
        <dbReference type="EMBL" id="CTQ72377.1"/>
    </source>
</evidence>
<organism evidence="2 3">
    <name type="scientific">Roseibium album</name>
    <dbReference type="NCBI Taxonomy" id="311410"/>
    <lineage>
        <taxon>Bacteria</taxon>
        <taxon>Pseudomonadati</taxon>
        <taxon>Pseudomonadota</taxon>
        <taxon>Alphaproteobacteria</taxon>
        <taxon>Hyphomicrobiales</taxon>
        <taxon>Stappiaceae</taxon>
        <taxon>Roseibium</taxon>
    </lineage>
</organism>
<sequence>MSEHWLALYTFAQFRTRADDPANDDFFSNEAAIWAAMERADGFIARAGYEDEPGTDLWGEQVFPKYWEDNGDGWAPSTISLWQDLEAALAAVYRGPHAQILRLGHLFVKEAVDYPPYVLWWVPQDHRPDWEEAVERHELLGDNGPSATAFTFKNAFDPQGDPLVVDAKRSREIADHNRLRANLPKTVQ</sequence>
<gene>
    <name evidence="2" type="ORF">LA5096_03215</name>
</gene>
<dbReference type="Proteomes" id="UP000049983">
    <property type="component" value="Unassembled WGS sequence"/>
</dbReference>
<dbReference type="STRING" id="311410.LA5095_00074"/>
<accession>A0A0M6ZMB0</accession>
<dbReference type="OrthoDB" id="2376237at2"/>